<name>A0AAD4P1C5_PERFH</name>
<reference evidence="1 2" key="1">
    <citation type="journal article" date="2021" name="Nat. Commun.">
        <title>Incipient diploidization of the medicinal plant Perilla within 10,000 years.</title>
        <authorList>
            <person name="Zhang Y."/>
            <person name="Shen Q."/>
            <person name="Leng L."/>
            <person name="Zhang D."/>
            <person name="Chen S."/>
            <person name="Shi Y."/>
            <person name="Ning Z."/>
            <person name="Chen S."/>
        </authorList>
    </citation>
    <scope>NUCLEOTIDE SEQUENCE [LARGE SCALE GENOMIC DNA]</scope>
    <source>
        <strain evidence="2">cv. PC099</strain>
    </source>
</reference>
<dbReference type="EMBL" id="SDAM02000971">
    <property type="protein sequence ID" value="KAH6823298.1"/>
    <property type="molecule type" value="Genomic_DNA"/>
</dbReference>
<keyword evidence="2" id="KW-1185">Reference proteome</keyword>
<feature type="non-terminal residue" evidence="1">
    <location>
        <position position="68"/>
    </location>
</feature>
<evidence type="ECO:0000313" key="2">
    <source>
        <dbReference type="Proteomes" id="UP001190926"/>
    </source>
</evidence>
<evidence type="ECO:0000313" key="1">
    <source>
        <dbReference type="EMBL" id="KAH6823298.1"/>
    </source>
</evidence>
<comment type="caution">
    <text evidence="1">The sequence shown here is derived from an EMBL/GenBank/DDBJ whole genome shotgun (WGS) entry which is preliminary data.</text>
</comment>
<accession>A0AAD4P1C5</accession>
<protein>
    <submittedName>
        <fullName evidence="1">Translocase inner membrane subunit 44-2</fullName>
    </submittedName>
</protein>
<dbReference type="Proteomes" id="UP001190926">
    <property type="component" value="Unassembled WGS sequence"/>
</dbReference>
<organism evidence="1 2">
    <name type="scientific">Perilla frutescens var. hirtella</name>
    <name type="common">Perilla citriodora</name>
    <name type="synonym">Perilla setoyensis</name>
    <dbReference type="NCBI Taxonomy" id="608512"/>
    <lineage>
        <taxon>Eukaryota</taxon>
        <taxon>Viridiplantae</taxon>
        <taxon>Streptophyta</taxon>
        <taxon>Embryophyta</taxon>
        <taxon>Tracheophyta</taxon>
        <taxon>Spermatophyta</taxon>
        <taxon>Magnoliopsida</taxon>
        <taxon>eudicotyledons</taxon>
        <taxon>Gunneridae</taxon>
        <taxon>Pentapetalae</taxon>
        <taxon>asterids</taxon>
        <taxon>lamiids</taxon>
        <taxon>Lamiales</taxon>
        <taxon>Lamiaceae</taxon>
        <taxon>Nepetoideae</taxon>
        <taxon>Elsholtzieae</taxon>
        <taxon>Perilla</taxon>
    </lineage>
</organism>
<dbReference type="AlphaFoldDB" id="A0AAD4P1C5"/>
<sequence length="68" mass="7867">MHGHPIFKRVHGFSEPVFETSHKIAEVMRERWETTDSIVVDIIKQMLPCHLKRSAVRSHALMSLCPSK</sequence>
<gene>
    <name evidence="1" type="ORF">C2S53_001829</name>
</gene>
<proteinExistence type="predicted"/>